<keyword evidence="2" id="KW-0378">Hydrolase</keyword>
<dbReference type="InterPro" id="IPR012677">
    <property type="entry name" value="Nucleotide-bd_a/b_plait_sf"/>
</dbReference>
<name>A0A645ID41_9ZZZZ</name>
<feature type="domain" description="DEAD box helicase DbpA/CsdA RNA-binding" evidence="1">
    <location>
        <begin position="45"/>
        <end position="115"/>
    </location>
</feature>
<keyword evidence="2" id="KW-0547">Nucleotide-binding</keyword>
<dbReference type="CDD" id="cd12252">
    <property type="entry name" value="RRM_DbpA"/>
    <property type="match status" value="1"/>
</dbReference>
<reference evidence="2" key="1">
    <citation type="submission" date="2019-08" db="EMBL/GenBank/DDBJ databases">
        <authorList>
            <person name="Kucharzyk K."/>
            <person name="Murdoch R.W."/>
            <person name="Higgins S."/>
            <person name="Loffler F."/>
        </authorList>
    </citation>
    <scope>NUCLEOTIDE SEQUENCE</scope>
</reference>
<dbReference type="Gene3D" id="3.30.70.330">
    <property type="match status" value="1"/>
</dbReference>
<keyword evidence="2" id="KW-0067">ATP-binding</keyword>
<protein>
    <submittedName>
        <fullName evidence="2">ATP-dependent RNA helicase DeaD</fullName>
        <ecNumber evidence="2">3.6.4.13</ecNumber>
    </submittedName>
</protein>
<gene>
    <name evidence="2" type="primary">deaD_29</name>
    <name evidence="2" type="ORF">SDC9_196876</name>
</gene>
<comment type="caution">
    <text evidence="2">The sequence shown here is derived from an EMBL/GenBank/DDBJ whole genome shotgun (WGS) entry which is preliminary data.</text>
</comment>
<evidence type="ECO:0000313" key="2">
    <source>
        <dbReference type="EMBL" id="MPN49261.1"/>
    </source>
</evidence>
<dbReference type="AlphaFoldDB" id="A0A645ID41"/>
<sequence length="122" mass="13609">MAKELINEYGAEDVTASLVKLLFDKETNYEYGDTEDSVSTDDMARLFMSVGKLDKATPKDIIKFLDESAGVKSKDIGRIDILDKFSFIDVPESLVDGIIANCSGNKIGKRRVNIEVSNKKRR</sequence>
<dbReference type="EC" id="3.6.4.13" evidence="2"/>
<dbReference type="Pfam" id="PF03880">
    <property type="entry name" value="DbpA"/>
    <property type="match status" value="1"/>
</dbReference>
<dbReference type="InterPro" id="IPR005580">
    <property type="entry name" value="DbpA/CsdA_RNA-bd_dom"/>
</dbReference>
<proteinExistence type="predicted"/>
<organism evidence="2">
    <name type="scientific">bioreactor metagenome</name>
    <dbReference type="NCBI Taxonomy" id="1076179"/>
    <lineage>
        <taxon>unclassified sequences</taxon>
        <taxon>metagenomes</taxon>
        <taxon>ecological metagenomes</taxon>
    </lineage>
</organism>
<accession>A0A645ID41</accession>
<dbReference type="GO" id="GO:0003724">
    <property type="term" value="F:RNA helicase activity"/>
    <property type="evidence" value="ECO:0007669"/>
    <property type="project" value="UniProtKB-EC"/>
</dbReference>
<evidence type="ECO:0000259" key="1">
    <source>
        <dbReference type="Pfam" id="PF03880"/>
    </source>
</evidence>
<keyword evidence="2" id="KW-0347">Helicase</keyword>
<dbReference type="GO" id="GO:0016787">
    <property type="term" value="F:hydrolase activity"/>
    <property type="evidence" value="ECO:0007669"/>
    <property type="project" value="UniProtKB-KW"/>
</dbReference>
<dbReference type="EMBL" id="VSSQ01112318">
    <property type="protein sequence ID" value="MPN49261.1"/>
    <property type="molecule type" value="Genomic_DNA"/>
</dbReference>